<dbReference type="PANTHER" id="PTHR13964:SF27">
    <property type="entry name" value="HAT-TRICK, ISOFORM D"/>
    <property type="match status" value="1"/>
</dbReference>
<dbReference type="InterPro" id="IPR001606">
    <property type="entry name" value="ARID_dom"/>
</dbReference>
<proteinExistence type="predicted"/>
<dbReference type="Proteomes" id="UP000636479">
    <property type="component" value="Unassembled WGS sequence"/>
</dbReference>
<comment type="caution">
    <text evidence="6">The sequence shown here is derived from an EMBL/GenBank/DDBJ whole genome shotgun (WGS) entry which is preliminary data.</text>
</comment>
<sequence length="260" mass="28411">MQSFDGAGLFPLDAAQAKQMAAINAANNLRNRSTSFLGESSTLLQDPAAMAQRPQQPPPSRQHGFLVSLAGVMAKRNTPLPPALTGVQTPGYDALSSTWQMLDIPDVGVIRIAGRDIELLKLWGLVKQSGGGQHLTTQNLWVNILPSFQLTEETLPTGLTVTQTLATYYQNILLPLEEVYRNNMQGKVHGVQRQPLPETPARRLSSASQGSVQNPEGTLENNDQDLGLKRKLESEEGDVKRARQKTGACTQSFDEQKQAR</sequence>
<evidence type="ECO:0000256" key="4">
    <source>
        <dbReference type="SAM" id="MobiDB-lite"/>
    </source>
</evidence>
<dbReference type="PROSITE" id="PS51011">
    <property type="entry name" value="ARID"/>
    <property type="match status" value="1"/>
</dbReference>
<keyword evidence="1" id="KW-0805">Transcription regulation</keyword>
<keyword evidence="2" id="KW-0804">Transcription</keyword>
<dbReference type="GO" id="GO:0000976">
    <property type="term" value="F:transcription cis-regulatory region binding"/>
    <property type="evidence" value="ECO:0007669"/>
    <property type="project" value="TreeGrafter"/>
</dbReference>
<dbReference type="InterPro" id="IPR036431">
    <property type="entry name" value="ARID_dom_sf"/>
</dbReference>
<dbReference type="AlphaFoldDB" id="A0A8H6SXR8"/>
<feature type="compositionally biased region" description="Polar residues" evidence="4">
    <location>
        <begin position="205"/>
        <end position="221"/>
    </location>
</feature>
<dbReference type="SUPFAM" id="SSF46774">
    <property type="entry name" value="ARID-like"/>
    <property type="match status" value="1"/>
</dbReference>
<reference evidence="6" key="1">
    <citation type="submission" date="2020-05" db="EMBL/GenBank/DDBJ databases">
        <title>Mycena genomes resolve the evolution of fungal bioluminescence.</title>
        <authorList>
            <person name="Tsai I.J."/>
        </authorList>
    </citation>
    <scope>NUCLEOTIDE SEQUENCE</scope>
    <source>
        <strain evidence="6">171206Taipei</strain>
    </source>
</reference>
<dbReference type="SMART" id="SM01014">
    <property type="entry name" value="ARID"/>
    <property type="match status" value="1"/>
</dbReference>
<accession>A0A8H6SXR8</accession>
<dbReference type="RefSeq" id="XP_037221761.1">
    <property type="nucleotide sequence ID" value="XM_037361469.1"/>
</dbReference>
<dbReference type="Gene3D" id="1.10.150.60">
    <property type="entry name" value="ARID DNA-binding domain"/>
    <property type="match status" value="1"/>
</dbReference>
<evidence type="ECO:0000256" key="2">
    <source>
        <dbReference type="ARBA" id="ARBA00023163"/>
    </source>
</evidence>
<dbReference type="PANTHER" id="PTHR13964">
    <property type="entry name" value="RBP-RELATED"/>
    <property type="match status" value="1"/>
</dbReference>
<gene>
    <name evidence="6" type="ORF">MIND_00465900</name>
</gene>
<evidence type="ECO:0000259" key="5">
    <source>
        <dbReference type="PROSITE" id="PS51011"/>
    </source>
</evidence>
<evidence type="ECO:0000313" key="6">
    <source>
        <dbReference type="EMBL" id="KAF7306742.1"/>
    </source>
</evidence>
<feature type="compositionally biased region" description="Basic and acidic residues" evidence="4">
    <location>
        <begin position="226"/>
        <end position="241"/>
    </location>
</feature>
<evidence type="ECO:0000256" key="3">
    <source>
        <dbReference type="ARBA" id="ARBA00023242"/>
    </source>
</evidence>
<dbReference type="Pfam" id="PF01388">
    <property type="entry name" value="ARID"/>
    <property type="match status" value="1"/>
</dbReference>
<feature type="region of interest" description="Disordered" evidence="4">
    <location>
        <begin position="190"/>
        <end position="260"/>
    </location>
</feature>
<dbReference type="EMBL" id="JACAZF010000004">
    <property type="protein sequence ID" value="KAF7306742.1"/>
    <property type="molecule type" value="Genomic_DNA"/>
</dbReference>
<keyword evidence="3" id="KW-0539">Nucleus</keyword>
<name>A0A8H6SXR8_9AGAR</name>
<dbReference type="GO" id="GO:0006357">
    <property type="term" value="P:regulation of transcription by RNA polymerase II"/>
    <property type="evidence" value="ECO:0007669"/>
    <property type="project" value="TreeGrafter"/>
</dbReference>
<organism evidence="6 7">
    <name type="scientific">Mycena indigotica</name>
    <dbReference type="NCBI Taxonomy" id="2126181"/>
    <lineage>
        <taxon>Eukaryota</taxon>
        <taxon>Fungi</taxon>
        <taxon>Dikarya</taxon>
        <taxon>Basidiomycota</taxon>
        <taxon>Agaricomycotina</taxon>
        <taxon>Agaricomycetes</taxon>
        <taxon>Agaricomycetidae</taxon>
        <taxon>Agaricales</taxon>
        <taxon>Marasmiineae</taxon>
        <taxon>Mycenaceae</taxon>
        <taxon>Mycena</taxon>
    </lineage>
</organism>
<dbReference type="OrthoDB" id="1938591at2759"/>
<dbReference type="CDD" id="cd16100">
    <property type="entry name" value="ARID"/>
    <property type="match status" value="1"/>
</dbReference>
<feature type="domain" description="ARID" evidence="5">
    <location>
        <begin position="59"/>
        <end position="181"/>
    </location>
</feature>
<keyword evidence="7" id="KW-1185">Reference proteome</keyword>
<dbReference type="InterPro" id="IPR051232">
    <property type="entry name" value="ARID/SWI1_ChromRemod"/>
</dbReference>
<dbReference type="GO" id="GO:0016514">
    <property type="term" value="C:SWI/SNF complex"/>
    <property type="evidence" value="ECO:0007669"/>
    <property type="project" value="TreeGrafter"/>
</dbReference>
<evidence type="ECO:0000313" key="7">
    <source>
        <dbReference type="Proteomes" id="UP000636479"/>
    </source>
</evidence>
<evidence type="ECO:0000256" key="1">
    <source>
        <dbReference type="ARBA" id="ARBA00023015"/>
    </source>
</evidence>
<protein>
    <submittedName>
        <fullName evidence="6">ARID domain-containing protein</fullName>
    </submittedName>
</protein>
<dbReference type="GeneID" id="59343985"/>